<accession>A0ACC0NP32</accession>
<dbReference type="Proteomes" id="UP001062846">
    <property type="component" value="Chromosome 5"/>
</dbReference>
<dbReference type="EMBL" id="CM046392">
    <property type="protein sequence ID" value="KAI8554965.1"/>
    <property type="molecule type" value="Genomic_DNA"/>
</dbReference>
<proteinExistence type="predicted"/>
<comment type="caution">
    <text evidence="1">The sequence shown here is derived from an EMBL/GenBank/DDBJ whole genome shotgun (WGS) entry which is preliminary data.</text>
</comment>
<protein>
    <submittedName>
        <fullName evidence="1">Uncharacterized protein</fullName>
    </submittedName>
</protein>
<reference evidence="1" key="1">
    <citation type="submission" date="2022-02" db="EMBL/GenBank/DDBJ databases">
        <title>Plant Genome Project.</title>
        <authorList>
            <person name="Zhang R.-G."/>
        </authorList>
    </citation>
    <scope>NUCLEOTIDE SEQUENCE</scope>
    <source>
        <strain evidence="1">AT1</strain>
    </source>
</reference>
<organism evidence="1 2">
    <name type="scientific">Rhododendron molle</name>
    <name type="common">Chinese azalea</name>
    <name type="synonym">Azalea mollis</name>
    <dbReference type="NCBI Taxonomy" id="49168"/>
    <lineage>
        <taxon>Eukaryota</taxon>
        <taxon>Viridiplantae</taxon>
        <taxon>Streptophyta</taxon>
        <taxon>Embryophyta</taxon>
        <taxon>Tracheophyta</taxon>
        <taxon>Spermatophyta</taxon>
        <taxon>Magnoliopsida</taxon>
        <taxon>eudicotyledons</taxon>
        <taxon>Gunneridae</taxon>
        <taxon>Pentapetalae</taxon>
        <taxon>asterids</taxon>
        <taxon>Ericales</taxon>
        <taxon>Ericaceae</taxon>
        <taxon>Ericoideae</taxon>
        <taxon>Rhodoreae</taxon>
        <taxon>Rhododendron</taxon>
    </lineage>
</organism>
<evidence type="ECO:0000313" key="1">
    <source>
        <dbReference type="EMBL" id="KAI8554965.1"/>
    </source>
</evidence>
<evidence type="ECO:0000313" key="2">
    <source>
        <dbReference type="Proteomes" id="UP001062846"/>
    </source>
</evidence>
<keyword evidence="2" id="KW-1185">Reference proteome</keyword>
<name>A0ACC0NP32_RHOML</name>
<sequence>MKEVGICFWVEFCVYGFVIREKKTEIGRAGEKSSGRDRSLAEWCLGFTPFLSGPVGTRSIYTYTLILAFDAPGHSDGP</sequence>
<gene>
    <name evidence="1" type="ORF">RHMOL_Rhmol05G0137000</name>
</gene>